<dbReference type="PANTHER" id="PTHR36115:SF10">
    <property type="entry name" value="RDD DOMAIN-CONTAINING PROTEIN"/>
    <property type="match status" value="1"/>
</dbReference>
<evidence type="ECO:0000256" key="6">
    <source>
        <dbReference type="SAM" id="Phobius"/>
    </source>
</evidence>
<dbReference type="RefSeq" id="WP_345532297.1">
    <property type="nucleotide sequence ID" value="NZ_BAABLD010000007.1"/>
</dbReference>
<keyword evidence="2" id="KW-1003">Cell membrane</keyword>
<evidence type="ECO:0000256" key="1">
    <source>
        <dbReference type="ARBA" id="ARBA00004651"/>
    </source>
</evidence>
<comment type="caution">
    <text evidence="8">The sequence shown here is derived from an EMBL/GenBank/DDBJ whole genome shotgun (WGS) entry which is preliminary data.</text>
</comment>
<feature type="transmembrane region" description="Helical" evidence="6">
    <location>
        <begin position="64"/>
        <end position="82"/>
    </location>
</feature>
<feature type="transmembrane region" description="Helical" evidence="6">
    <location>
        <begin position="117"/>
        <end position="137"/>
    </location>
</feature>
<feature type="transmembrane region" description="Helical" evidence="6">
    <location>
        <begin position="32"/>
        <end position="52"/>
    </location>
</feature>
<comment type="subcellular location">
    <subcellularLocation>
        <location evidence="1">Cell membrane</location>
        <topology evidence="1">Multi-pass membrane protein</topology>
    </subcellularLocation>
</comment>
<dbReference type="InterPro" id="IPR010432">
    <property type="entry name" value="RDD"/>
</dbReference>
<reference evidence="9" key="1">
    <citation type="journal article" date="2019" name="Int. J. Syst. Evol. Microbiol.">
        <title>The Global Catalogue of Microorganisms (GCM) 10K type strain sequencing project: providing services to taxonomists for standard genome sequencing and annotation.</title>
        <authorList>
            <consortium name="The Broad Institute Genomics Platform"/>
            <consortium name="The Broad Institute Genome Sequencing Center for Infectious Disease"/>
            <person name="Wu L."/>
            <person name="Ma J."/>
        </authorList>
    </citation>
    <scope>NUCLEOTIDE SEQUENCE [LARGE SCALE GENOMIC DNA]</scope>
    <source>
        <strain evidence="9">JCM 18715</strain>
    </source>
</reference>
<organism evidence="8 9">
    <name type="scientific">Viridibacterium curvum</name>
    <dbReference type="NCBI Taxonomy" id="1101404"/>
    <lineage>
        <taxon>Bacteria</taxon>
        <taxon>Pseudomonadati</taxon>
        <taxon>Pseudomonadota</taxon>
        <taxon>Betaproteobacteria</taxon>
        <taxon>Rhodocyclales</taxon>
        <taxon>Rhodocyclaceae</taxon>
        <taxon>Viridibacterium</taxon>
    </lineage>
</organism>
<dbReference type="Proteomes" id="UP001500547">
    <property type="component" value="Unassembled WGS sequence"/>
</dbReference>
<dbReference type="Pfam" id="PF06271">
    <property type="entry name" value="RDD"/>
    <property type="match status" value="1"/>
</dbReference>
<keyword evidence="3 6" id="KW-0812">Transmembrane</keyword>
<keyword evidence="5 6" id="KW-0472">Membrane</keyword>
<evidence type="ECO:0000256" key="3">
    <source>
        <dbReference type="ARBA" id="ARBA00022692"/>
    </source>
</evidence>
<evidence type="ECO:0000256" key="5">
    <source>
        <dbReference type="ARBA" id="ARBA00023136"/>
    </source>
</evidence>
<evidence type="ECO:0000313" key="9">
    <source>
        <dbReference type="Proteomes" id="UP001500547"/>
    </source>
</evidence>
<accession>A0ABP9QK78</accession>
<name>A0ABP9QK78_9RHOO</name>
<sequence length="163" mass="18043">MSQASLNETLSASSGARPVVELASLRRRLACMLYESLPTFGIGAVFWFAPLVGLHGAGLNVSGSLEWLALFLVLGIYFVFVWKRLGQTLAMQTWRIQLMDAETGSAPSWRQCMIRYVVAWPSLLLIVSGVGILWAAFVDRDRQFVHDRLAGTCVIFDPPKPKA</sequence>
<keyword evidence="9" id="KW-1185">Reference proteome</keyword>
<feature type="domain" description="RDD" evidence="7">
    <location>
        <begin position="22"/>
        <end position="151"/>
    </location>
</feature>
<evidence type="ECO:0000256" key="4">
    <source>
        <dbReference type="ARBA" id="ARBA00022989"/>
    </source>
</evidence>
<evidence type="ECO:0000256" key="2">
    <source>
        <dbReference type="ARBA" id="ARBA00022475"/>
    </source>
</evidence>
<proteinExistence type="predicted"/>
<evidence type="ECO:0000313" key="8">
    <source>
        <dbReference type="EMBL" id="GAA5163321.1"/>
    </source>
</evidence>
<gene>
    <name evidence="8" type="ORF">GCM10025770_15300</name>
</gene>
<evidence type="ECO:0000259" key="7">
    <source>
        <dbReference type="Pfam" id="PF06271"/>
    </source>
</evidence>
<dbReference type="EMBL" id="BAABLD010000007">
    <property type="protein sequence ID" value="GAA5163321.1"/>
    <property type="molecule type" value="Genomic_DNA"/>
</dbReference>
<protein>
    <submittedName>
        <fullName evidence="8">RDD family protein</fullName>
    </submittedName>
</protein>
<dbReference type="PANTHER" id="PTHR36115">
    <property type="entry name" value="PROLINE-RICH ANTIGEN HOMOLOG-RELATED"/>
    <property type="match status" value="1"/>
</dbReference>
<dbReference type="InterPro" id="IPR051791">
    <property type="entry name" value="Pra-immunoreactive"/>
</dbReference>
<keyword evidence="4 6" id="KW-1133">Transmembrane helix</keyword>